<dbReference type="eggNOG" id="KOG0748">
    <property type="taxonomic scope" value="Eukaryota"/>
</dbReference>
<gene>
    <name evidence="8" type="ORF">PVAR5_8948</name>
</gene>
<comment type="subcellular location">
    <subcellularLocation>
        <location evidence="1">Membrane</location>
        <topology evidence="1">Multi-pass membrane protein</topology>
    </subcellularLocation>
</comment>
<keyword evidence="6" id="KW-0862">Zinc</keyword>
<reference evidence="9" key="1">
    <citation type="journal article" date="2014" name="Genome Announc.">
        <title>Draft genome sequence of the formaldehyde-resistant fungus Byssochlamys spectabilis No. 5 (anamorph Paecilomyces variotii No. 5) (NBRC109023).</title>
        <authorList>
            <person name="Oka T."/>
            <person name="Ekino K."/>
            <person name="Fukuda K."/>
            <person name="Nomura Y."/>
        </authorList>
    </citation>
    <scope>NUCLEOTIDE SEQUENCE [LARGE SCALE GENOMIC DNA]</scope>
    <source>
        <strain evidence="9">No. 5 / NBRC 109023</strain>
    </source>
</reference>
<dbReference type="OrthoDB" id="529367at2759"/>
<dbReference type="PANTHER" id="PTHR20855:SF52">
    <property type="entry name" value="ADIPONECTIN RECEPTOR PROTEIN"/>
    <property type="match status" value="1"/>
</dbReference>
<dbReference type="Pfam" id="PF03006">
    <property type="entry name" value="HlyIII"/>
    <property type="match status" value="2"/>
</dbReference>
<feature type="binding site" evidence="6">
    <location>
        <position position="306"/>
    </location>
    <ligand>
        <name>Zn(2+)</name>
        <dbReference type="ChEBI" id="CHEBI:29105"/>
    </ligand>
</feature>
<evidence type="ECO:0000313" key="8">
    <source>
        <dbReference type="EMBL" id="GAE00210.1"/>
    </source>
</evidence>
<dbReference type="AlphaFoldDB" id="V5FQ56"/>
<evidence type="ECO:0000256" key="2">
    <source>
        <dbReference type="ARBA" id="ARBA00007018"/>
    </source>
</evidence>
<comment type="caution">
    <text evidence="8">The sequence shown here is derived from an EMBL/GenBank/DDBJ whole genome shotgun (WGS) entry which is preliminary data.</text>
</comment>
<dbReference type="EMBL" id="BAUL01000386">
    <property type="protein sequence ID" value="GAE00210.1"/>
    <property type="molecule type" value="Genomic_DNA"/>
</dbReference>
<sequence length="341" mass="39126">MFDLFIRFRVSRPARPSQSSATPLKIAVDREPVGQAPSKKTLKIDEVPRWYDVNPFIISGYRRESNSILGSLASWTYLHNETCNIYSHLIPAVVSVFGQSLMYEHVRTRYLNLTTFDWSILSLQLLTATVCLGVSTLYHTLLNHSPRVSHRWLHCDYFGIMTLILGNFISGLHFGFYCDPTLKYTYWSLILTLASATTAMLVSPWFQDPSWRTFRLMSFIFTGLSAFAPIGHGTLLWGPEFLTNIGVPYYLLEGLLLIIGCFFWEVRIATSRSRIPPFDTNRARNLKRRAPERYFPGTFDIWGHSHTIWHMFVTLSIGAHIMGLLSALEYAYMRSSCRVAL</sequence>
<dbReference type="GO" id="GO:0038023">
    <property type="term" value="F:signaling receptor activity"/>
    <property type="evidence" value="ECO:0007669"/>
    <property type="project" value="TreeGrafter"/>
</dbReference>
<feature type="transmembrane region" description="Helical" evidence="7">
    <location>
        <begin position="184"/>
        <end position="206"/>
    </location>
</feature>
<dbReference type="Proteomes" id="UP000018001">
    <property type="component" value="Unassembled WGS sequence"/>
</dbReference>
<proteinExistence type="inferred from homology"/>
<feature type="transmembrane region" description="Helical" evidence="7">
    <location>
        <begin position="157"/>
        <end position="177"/>
    </location>
</feature>
<evidence type="ECO:0000256" key="4">
    <source>
        <dbReference type="ARBA" id="ARBA00022989"/>
    </source>
</evidence>
<evidence type="ECO:0000313" key="9">
    <source>
        <dbReference type="Proteomes" id="UP000018001"/>
    </source>
</evidence>
<dbReference type="InterPro" id="IPR004254">
    <property type="entry name" value="AdipoR/HlyIII-related"/>
</dbReference>
<keyword evidence="5 7" id="KW-0472">Membrane</keyword>
<evidence type="ECO:0000256" key="3">
    <source>
        <dbReference type="ARBA" id="ARBA00022692"/>
    </source>
</evidence>
<feature type="transmembrane region" description="Helical" evidence="7">
    <location>
        <begin position="218"/>
        <end position="237"/>
    </location>
</feature>
<keyword evidence="4 7" id="KW-1133">Transmembrane helix</keyword>
<feature type="binding site" evidence="6">
    <location>
        <position position="139"/>
    </location>
    <ligand>
        <name>Zn(2+)</name>
        <dbReference type="ChEBI" id="CHEBI:29105"/>
    </ligand>
</feature>
<name>V5FQ56_BYSSN</name>
<protein>
    <submittedName>
        <fullName evidence="8">Haemolysin-III related protein</fullName>
    </submittedName>
</protein>
<keyword evidence="6" id="KW-0479">Metal-binding</keyword>
<evidence type="ECO:0000256" key="5">
    <source>
        <dbReference type="ARBA" id="ARBA00023136"/>
    </source>
</evidence>
<evidence type="ECO:0000256" key="6">
    <source>
        <dbReference type="PIRSR" id="PIRSR604254-1"/>
    </source>
</evidence>
<dbReference type="InParanoid" id="V5FQ56"/>
<feature type="binding site" evidence="6">
    <location>
        <position position="310"/>
    </location>
    <ligand>
        <name>Zn(2+)</name>
        <dbReference type="ChEBI" id="CHEBI:29105"/>
    </ligand>
</feature>
<comment type="similarity">
    <text evidence="2">Belongs to the ADIPOR family.</text>
</comment>
<feature type="transmembrane region" description="Helical" evidence="7">
    <location>
        <begin position="115"/>
        <end position="137"/>
    </location>
</feature>
<dbReference type="HOGENOM" id="CLU_023075_2_0_1"/>
<dbReference type="GO" id="GO:0006882">
    <property type="term" value="P:intracellular zinc ion homeostasis"/>
    <property type="evidence" value="ECO:0007669"/>
    <property type="project" value="TreeGrafter"/>
</dbReference>
<dbReference type="GO" id="GO:0016020">
    <property type="term" value="C:membrane"/>
    <property type="evidence" value="ECO:0007669"/>
    <property type="project" value="UniProtKB-SubCell"/>
</dbReference>
<feature type="transmembrane region" description="Helical" evidence="7">
    <location>
        <begin position="249"/>
        <end position="269"/>
    </location>
</feature>
<keyword evidence="9" id="KW-1185">Reference proteome</keyword>
<dbReference type="GO" id="GO:0046872">
    <property type="term" value="F:metal ion binding"/>
    <property type="evidence" value="ECO:0007669"/>
    <property type="project" value="UniProtKB-KW"/>
</dbReference>
<organism evidence="8 9">
    <name type="scientific">Byssochlamys spectabilis (strain No. 5 / NBRC 109023)</name>
    <name type="common">Paecilomyces variotii</name>
    <dbReference type="NCBI Taxonomy" id="1356009"/>
    <lineage>
        <taxon>Eukaryota</taxon>
        <taxon>Fungi</taxon>
        <taxon>Dikarya</taxon>
        <taxon>Ascomycota</taxon>
        <taxon>Pezizomycotina</taxon>
        <taxon>Eurotiomycetes</taxon>
        <taxon>Eurotiomycetidae</taxon>
        <taxon>Eurotiales</taxon>
        <taxon>Thermoascaceae</taxon>
        <taxon>Paecilomyces</taxon>
    </lineage>
</organism>
<evidence type="ECO:0000256" key="1">
    <source>
        <dbReference type="ARBA" id="ARBA00004141"/>
    </source>
</evidence>
<keyword evidence="3 7" id="KW-0812">Transmembrane</keyword>
<evidence type="ECO:0000256" key="7">
    <source>
        <dbReference type="SAM" id="Phobius"/>
    </source>
</evidence>
<dbReference type="PANTHER" id="PTHR20855">
    <property type="entry name" value="ADIPOR/PROGESTIN RECEPTOR-RELATED"/>
    <property type="match status" value="1"/>
</dbReference>
<accession>V5FQ56</accession>
<feature type="transmembrane region" description="Helical" evidence="7">
    <location>
        <begin position="308"/>
        <end position="328"/>
    </location>
</feature>